<sequence length="420" mass="45777">MKQGFIGAFLFGVCMAVSAQQTAWPSYIGDLPRAVSESTVAAELPPEVVALAQDATAPAEVAQWSGIWHGWACRVAGCDIKIAIRDLSATGATVTYAGASPLQTVVDEAPGRFENDELQVRLKTGAKLVLRLRKDGDMELGIWRPETQLLSMGVLSRRPPAYVRRVEWLDTPFMEDGKPVKLEMVIHRPEGDGPFPTLVMNHGSTGMGNRPEWFKLTWVSPEVSAFFVARGWQVIYPQRRGRGRSEGLYDEGFETDRSRYSCKAALSLPGAERALADLQVAMVHIRQRSDVDARRIVIGGVSRGGILAATYAGLHPQEVVGAINFVGGWIGAGCPDAVKVNGELFKRAAAFPQPTLWLYGEDDPYYPIAHSRANFKAFQSAGGKGTFDVLLPPKGMDGHGTYTVQRLWGTAVDSYLGSLR</sequence>
<gene>
    <name evidence="5" type="ORF">J2W31_006021</name>
</gene>
<keyword evidence="1 5" id="KW-0378">Hydrolase</keyword>
<dbReference type="Gene3D" id="3.40.50.1820">
    <property type="entry name" value="alpha/beta hydrolase"/>
    <property type="match status" value="1"/>
</dbReference>
<accession>A0AAW8D8J5</accession>
<dbReference type="GO" id="GO:0004252">
    <property type="term" value="F:serine-type endopeptidase activity"/>
    <property type="evidence" value="ECO:0007669"/>
    <property type="project" value="InterPro"/>
</dbReference>
<dbReference type="Proteomes" id="UP001242045">
    <property type="component" value="Unassembled WGS sequence"/>
</dbReference>
<keyword evidence="2" id="KW-0732">Signal</keyword>
<dbReference type="RefSeq" id="WP_307687016.1">
    <property type="nucleotide sequence ID" value="NZ_JAUSRD010000022.1"/>
</dbReference>
<dbReference type="GO" id="GO:0006508">
    <property type="term" value="P:proteolysis"/>
    <property type="evidence" value="ECO:0007669"/>
    <property type="project" value="InterPro"/>
</dbReference>
<dbReference type="EMBL" id="JAUSRD010000022">
    <property type="protein sequence ID" value="MDP9896879.1"/>
    <property type="molecule type" value="Genomic_DNA"/>
</dbReference>
<evidence type="ECO:0000313" key="6">
    <source>
        <dbReference type="Proteomes" id="UP001242045"/>
    </source>
</evidence>
<dbReference type="PANTHER" id="PTHR22946">
    <property type="entry name" value="DIENELACTONE HYDROLASE DOMAIN-CONTAINING PROTEIN-RELATED"/>
    <property type="match status" value="1"/>
</dbReference>
<reference evidence="5" key="1">
    <citation type="submission" date="2023-07" db="EMBL/GenBank/DDBJ databases">
        <title>Sorghum-associated microbial communities from plants grown in Nebraska, USA.</title>
        <authorList>
            <person name="Schachtman D."/>
        </authorList>
    </citation>
    <scope>NUCLEOTIDE SEQUENCE</scope>
    <source>
        <strain evidence="5">DS3754</strain>
    </source>
</reference>
<dbReference type="InterPro" id="IPR050261">
    <property type="entry name" value="FrsA_esterase"/>
</dbReference>
<evidence type="ECO:0000313" key="5">
    <source>
        <dbReference type="EMBL" id="MDP9896879.1"/>
    </source>
</evidence>
<dbReference type="InterPro" id="IPR002471">
    <property type="entry name" value="Pept_S9_AS"/>
</dbReference>
<dbReference type="InterPro" id="IPR003140">
    <property type="entry name" value="PLipase/COase/thioEstase"/>
</dbReference>
<name>A0AAW8D8J5_9BURK</name>
<feature type="domain" description="Phospholipase/carboxylesterase/thioesterase" evidence="4">
    <location>
        <begin position="282"/>
        <end position="389"/>
    </location>
</feature>
<evidence type="ECO:0000259" key="3">
    <source>
        <dbReference type="Pfam" id="PF02129"/>
    </source>
</evidence>
<dbReference type="Pfam" id="PF02129">
    <property type="entry name" value="Peptidase_S15"/>
    <property type="match status" value="1"/>
</dbReference>
<proteinExistence type="predicted"/>
<dbReference type="GO" id="GO:0052689">
    <property type="term" value="F:carboxylic ester hydrolase activity"/>
    <property type="evidence" value="ECO:0007669"/>
    <property type="project" value="UniProtKB-ARBA"/>
</dbReference>
<organism evidence="5 6">
    <name type="scientific">Variovorax boronicumulans</name>
    <dbReference type="NCBI Taxonomy" id="436515"/>
    <lineage>
        <taxon>Bacteria</taxon>
        <taxon>Pseudomonadati</taxon>
        <taxon>Pseudomonadota</taxon>
        <taxon>Betaproteobacteria</taxon>
        <taxon>Burkholderiales</taxon>
        <taxon>Comamonadaceae</taxon>
        <taxon>Variovorax</taxon>
    </lineage>
</organism>
<protein>
    <submittedName>
        <fullName evidence="5">Dienelactone hydrolase</fullName>
    </submittedName>
</protein>
<dbReference type="InterPro" id="IPR029058">
    <property type="entry name" value="AB_hydrolase_fold"/>
</dbReference>
<dbReference type="PROSITE" id="PS00708">
    <property type="entry name" value="PRO_ENDOPEP_SER"/>
    <property type="match status" value="1"/>
</dbReference>
<feature type="domain" description="Xaa-Pro dipeptidyl-peptidase-like" evidence="3">
    <location>
        <begin position="176"/>
        <end position="256"/>
    </location>
</feature>
<dbReference type="PANTHER" id="PTHR22946:SF9">
    <property type="entry name" value="POLYKETIDE TRANSFERASE AF380"/>
    <property type="match status" value="1"/>
</dbReference>
<feature type="chain" id="PRO_5043925293" evidence="2">
    <location>
        <begin position="20"/>
        <end position="420"/>
    </location>
</feature>
<dbReference type="InterPro" id="IPR000383">
    <property type="entry name" value="Xaa-Pro-like_dom"/>
</dbReference>
<dbReference type="AlphaFoldDB" id="A0AAW8D8J5"/>
<dbReference type="Pfam" id="PF02230">
    <property type="entry name" value="Abhydrolase_2"/>
    <property type="match status" value="1"/>
</dbReference>
<evidence type="ECO:0000256" key="1">
    <source>
        <dbReference type="ARBA" id="ARBA00022801"/>
    </source>
</evidence>
<feature type="signal peptide" evidence="2">
    <location>
        <begin position="1"/>
        <end position="19"/>
    </location>
</feature>
<comment type="caution">
    <text evidence="5">The sequence shown here is derived from an EMBL/GenBank/DDBJ whole genome shotgun (WGS) entry which is preliminary data.</text>
</comment>
<evidence type="ECO:0000256" key="2">
    <source>
        <dbReference type="SAM" id="SignalP"/>
    </source>
</evidence>
<evidence type="ECO:0000259" key="4">
    <source>
        <dbReference type="Pfam" id="PF02230"/>
    </source>
</evidence>
<dbReference type="SUPFAM" id="SSF53474">
    <property type="entry name" value="alpha/beta-Hydrolases"/>
    <property type="match status" value="1"/>
</dbReference>